<dbReference type="InterPro" id="IPR032011">
    <property type="entry name" value="DUF4794"/>
</dbReference>
<reference evidence="4" key="1">
    <citation type="submission" date="2020-05" db="UniProtKB">
        <authorList>
            <consortium name="EnsemblMetazoa"/>
        </authorList>
    </citation>
    <scope>IDENTIFICATION</scope>
    <source>
        <strain evidence="4">USDA</strain>
    </source>
</reference>
<dbReference type="Pfam" id="PF16042">
    <property type="entry name" value="DUF4794"/>
    <property type="match status" value="1"/>
</dbReference>
<dbReference type="AlphaFoldDB" id="A0A1I8P8T8"/>
<gene>
    <name evidence="4" type="primary">106096376</name>
</gene>
<feature type="compositionally biased region" description="Low complexity" evidence="1">
    <location>
        <begin position="176"/>
        <end position="188"/>
    </location>
</feature>
<feature type="chain" id="PRO_5009326220" description="DUF4794 domain-containing protein" evidence="2">
    <location>
        <begin position="17"/>
        <end position="306"/>
    </location>
</feature>
<feature type="region of interest" description="Disordered" evidence="1">
    <location>
        <begin position="21"/>
        <end position="47"/>
    </location>
</feature>
<keyword evidence="5" id="KW-1185">Reference proteome</keyword>
<keyword evidence="2" id="KW-0732">Signal</keyword>
<protein>
    <recommendedName>
        <fullName evidence="3">DUF4794 domain-containing protein</fullName>
    </recommendedName>
</protein>
<evidence type="ECO:0000313" key="4">
    <source>
        <dbReference type="EnsemblMetazoa" id="SCAU005899-PA"/>
    </source>
</evidence>
<dbReference type="STRING" id="35570.A0A1I8P8T8"/>
<evidence type="ECO:0000256" key="1">
    <source>
        <dbReference type="SAM" id="MobiDB-lite"/>
    </source>
</evidence>
<feature type="compositionally biased region" description="Pro residues" evidence="1">
    <location>
        <begin position="142"/>
        <end position="153"/>
    </location>
</feature>
<evidence type="ECO:0000313" key="5">
    <source>
        <dbReference type="Proteomes" id="UP000095300"/>
    </source>
</evidence>
<dbReference type="KEGG" id="scac:106096376"/>
<sequence length="306" mass="34453">MLVKLLFISSLASVLAEAPLSRQRSAPYAPAGFRPQKPFHLPGEYLPPTVDESALSGQQEFDPNQGFSYEITRQQVDFAGQEVQSFPISQPHRTYGPPPTSGTDQQPGQDLPHHNSGRPFFDQPPRRPAAGGQKPSQGRPPTRFPPQQRPQPSYPQQGIFPTQRLPNPTTDERFEPQQNLPEAQQQPAAQYGAPINVDPRYAAPQEQQQDNIDELQKQYALDALKAAVDNYNRLQENTSDRITQGQYFVVNPDQTIQKVQFTTKQSDQEAETNDFTAELKYTKVGELKDPLYKYNAEGQLVRIVKK</sequence>
<dbReference type="EnsemblMetazoa" id="SCAU005899-RA">
    <property type="protein sequence ID" value="SCAU005899-PA"/>
    <property type="gene ID" value="SCAU005899"/>
</dbReference>
<organism evidence="4 5">
    <name type="scientific">Stomoxys calcitrans</name>
    <name type="common">Stable fly</name>
    <name type="synonym">Conops calcitrans</name>
    <dbReference type="NCBI Taxonomy" id="35570"/>
    <lineage>
        <taxon>Eukaryota</taxon>
        <taxon>Metazoa</taxon>
        <taxon>Ecdysozoa</taxon>
        <taxon>Arthropoda</taxon>
        <taxon>Hexapoda</taxon>
        <taxon>Insecta</taxon>
        <taxon>Pterygota</taxon>
        <taxon>Neoptera</taxon>
        <taxon>Endopterygota</taxon>
        <taxon>Diptera</taxon>
        <taxon>Brachycera</taxon>
        <taxon>Muscomorpha</taxon>
        <taxon>Muscoidea</taxon>
        <taxon>Muscidae</taxon>
        <taxon>Stomoxys</taxon>
    </lineage>
</organism>
<feature type="signal peptide" evidence="2">
    <location>
        <begin position="1"/>
        <end position="16"/>
    </location>
</feature>
<dbReference type="OrthoDB" id="8197587at2759"/>
<dbReference type="VEuPathDB" id="VectorBase:SCAU005899"/>
<feature type="region of interest" description="Disordered" evidence="1">
    <location>
        <begin position="88"/>
        <end position="188"/>
    </location>
</feature>
<proteinExistence type="predicted"/>
<evidence type="ECO:0000256" key="2">
    <source>
        <dbReference type="SAM" id="SignalP"/>
    </source>
</evidence>
<name>A0A1I8P8T8_STOCA</name>
<evidence type="ECO:0000259" key="3">
    <source>
        <dbReference type="Pfam" id="PF16042"/>
    </source>
</evidence>
<dbReference type="Proteomes" id="UP000095300">
    <property type="component" value="Unassembled WGS sequence"/>
</dbReference>
<feature type="domain" description="DUF4794" evidence="3">
    <location>
        <begin position="25"/>
        <end position="129"/>
    </location>
</feature>
<accession>A0A1I8P8T8</accession>